<dbReference type="Gene3D" id="3.40.50.12780">
    <property type="entry name" value="N-terminal domain of ligase-like"/>
    <property type="match status" value="1"/>
</dbReference>
<keyword evidence="5" id="KW-1185">Reference proteome</keyword>
<name>A0A2C6DGB8_9GAMM</name>
<dbReference type="Proteomes" id="UP000373449">
    <property type="component" value="Unassembled WGS sequence"/>
</dbReference>
<dbReference type="GO" id="GO:0031956">
    <property type="term" value="F:medium-chain fatty acid-CoA ligase activity"/>
    <property type="evidence" value="ECO:0007669"/>
    <property type="project" value="TreeGrafter"/>
</dbReference>
<dbReference type="PANTHER" id="PTHR43201">
    <property type="entry name" value="ACYL-COA SYNTHETASE"/>
    <property type="match status" value="1"/>
</dbReference>
<protein>
    <submittedName>
        <fullName evidence="4">2-succinylbenzoate--CoA ligase</fullName>
        <ecNumber evidence="4">6.2.1.26</ecNumber>
    </submittedName>
    <submittedName>
        <fullName evidence="3">AMP-dependent synthetase</fullName>
    </submittedName>
</protein>
<dbReference type="InterPro" id="IPR045851">
    <property type="entry name" value="AMP-bd_C_sf"/>
</dbReference>
<dbReference type="InterPro" id="IPR000873">
    <property type="entry name" value="AMP-dep_synth/lig_dom"/>
</dbReference>
<dbReference type="RefSeq" id="WP_029094671.1">
    <property type="nucleotide sequence ID" value="NZ_CAADJA010000002.1"/>
</dbReference>
<dbReference type="PANTHER" id="PTHR43201:SF32">
    <property type="entry name" value="2-SUCCINYLBENZOATE--COA LIGASE, CHLOROPLASTIC_PEROXISOMAL"/>
    <property type="match status" value="1"/>
</dbReference>
<dbReference type="CDD" id="cd04433">
    <property type="entry name" value="AFD_class_I"/>
    <property type="match status" value="1"/>
</dbReference>
<dbReference type="Proteomes" id="UP000224974">
    <property type="component" value="Unassembled WGS sequence"/>
</dbReference>
<feature type="domain" description="AMP-binding enzyme C-terminal" evidence="2">
    <location>
        <begin position="427"/>
        <end position="502"/>
    </location>
</feature>
<evidence type="ECO:0000259" key="1">
    <source>
        <dbReference type="Pfam" id="PF00501"/>
    </source>
</evidence>
<dbReference type="GO" id="GO:0006631">
    <property type="term" value="P:fatty acid metabolic process"/>
    <property type="evidence" value="ECO:0007669"/>
    <property type="project" value="TreeGrafter"/>
</dbReference>
<dbReference type="Gene3D" id="3.30.300.30">
    <property type="match status" value="1"/>
</dbReference>
<accession>A0A2C6DGB8</accession>
<evidence type="ECO:0000313" key="3">
    <source>
        <dbReference type="EMBL" id="PHI29338.1"/>
    </source>
</evidence>
<gene>
    <name evidence="4" type="primary">menE_1</name>
    <name evidence="3" type="ORF">CRN84_08370</name>
    <name evidence="4" type="ORF">NCTC12282_02511</name>
</gene>
<dbReference type="InterPro" id="IPR025110">
    <property type="entry name" value="AMP-bd_C"/>
</dbReference>
<evidence type="ECO:0000313" key="4">
    <source>
        <dbReference type="EMBL" id="VFS47573.1"/>
    </source>
</evidence>
<dbReference type="GO" id="GO:0008756">
    <property type="term" value="F:o-succinylbenzoate-CoA ligase activity"/>
    <property type="evidence" value="ECO:0007669"/>
    <property type="project" value="UniProtKB-EC"/>
</dbReference>
<dbReference type="STRING" id="1111728.GCA_000427805_01668"/>
<reference evidence="3" key="2">
    <citation type="submission" date="2017-09" db="EMBL/GenBank/DDBJ databases">
        <title>FDA dAtabase for Regulatory Grade micrObial Sequences (FDA-ARGOS): Supporting development and validation of Infectious Disease Dx tests.</title>
        <authorList>
            <person name="Minogue T."/>
            <person name="Wolcott M."/>
            <person name="Wasieloski L."/>
            <person name="Aguilar W."/>
            <person name="Moore D."/>
            <person name="Tallon L.J."/>
            <person name="Sadzewicz L."/>
            <person name="Ott S."/>
            <person name="Zhao X."/>
            <person name="Nagaraj S."/>
            <person name="Vavikolanu K."/>
            <person name="Aluvathingal J."/>
            <person name="Nadendla S."/>
            <person name="Sichtig H."/>
        </authorList>
    </citation>
    <scope>NUCLEOTIDE SEQUENCE</scope>
    <source>
        <strain evidence="3">FDAARGOS_387</strain>
    </source>
</reference>
<sequence>MINKLRLLIKLNILTPNGLYTLIQSIRANGINLMALLGFSARLYPQRIAVQDDSGTLTYAQLYQQSRNIASALCHHHRLKPGHKVALICRNHALLLKSLFACSYAGADIYLLNTEINLRQFSAFIDKHQFDLIIHDANIAPLLAEAGFSGTAIPAENSDSVSIQSYAHTSGLLAKQIKHGPGKIIVLTSGSTGDFKAAARKPSLFAFLNPLYALLTKLELFHYRSIYIATPVYHGFGLATLSIATLMGATVYLTRKFDADNASHLIAEHQIEVITLVPLMLSRMLYRSADKLLCLRCIISGGAQLQPRLVADTRTQLGDKLFNLYGTSEAGICTIATPRDLAHSASTIGIPIEGLTIQLLDNQSGLPVYQHHVVGRLAIKCPWAAQNNGDLIETGDLGFHDADGYYYLSGRADSMIVSGGENVYPVELEDAITQHPIISECVVIGIPNAEFGQRLKAFIVTQQPDSLTAEQLKLWLSERIARYQMPEEIVFLHEIPLTPIGKPDLKYLSQQITSEKQPNGQE</sequence>
<evidence type="ECO:0000313" key="5">
    <source>
        <dbReference type="Proteomes" id="UP000224974"/>
    </source>
</evidence>
<evidence type="ECO:0000259" key="2">
    <source>
        <dbReference type="Pfam" id="PF13193"/>
    </source>
</evidence>
<dbReference type="Pfam" id="PF13193">
    <property type="entry name" value="AMP-binding_C"/>
    <property type="match status" value="1"/>
</dbReference>
<dbReference type="SUPFAM" id="SSF56801">
    <property type="entry name" value="Acetyl-CoA synthetase-like"/>
    <property type="match status" value="1"/>
</dbReference>
<dbReference type="InterPro" id="IPR042099">
    <property type="entry name" value="ANL_N_sf"/>
</dbReference>
<dbReference type="EMBL" id="CAADJA010000002">
    <property type="protein sequence ID" value="VFS47573.1"/>
    <property type="molecule type" value="Genomic_DNA"/>
</dbReference>
<dbReference type="Pfam" id="PF00501">
    <property type="entry name" value="AMP-binding"/>
    <property type="match status" value="1"/>
</dbReference>
<dbReference type="AlphaFoldDB" id="A0A2C6DGB8"/>
<evidence type="ECO:0000313" key="6">
    <source>
        <dbReference type="Proteomes" id="UP000373449"/>
    </source>
</evidence>
<reference evidence="5" key="1">
    <citation type="submission" date="2017-09" db="EMBL/GenBank/DDBJ databases">
        <title>FDA dAtabase for Regulatory Grade micrObial Sequences (FDA-ARGOS): Supporting development and validation of Infectious Disease Dx tests.</title>
        <authorList>
            <person name="Minogue T."/>
            <person name="Wolcott M."/>
            <person name="Wasieloski L."/>
            <person name="Aguilar W."/>
            <person name="Moore D."/>
            <person name="Tallon L."/>
            <person name="Sadzewicz L."/>
            <person name="Ott S."/>
            <person name="Zhao X."/>
            <person name="Nagaraj S."/>
            <person name="Vavikolanu K."/>
            <person name="Aluvathingal J."/>
            <person name="Nadendla S."/>
            <person name="Sichtig H."/>
        </authorList>
    </citation>
    <scope>NUCLEOTIDE SEQUENCE [LARGE SCALE GENOMIC DNA]</scope>
    <source>
        <strain evidence="5">FDAARGOS_387</strain>
    </source>
</reference>
<dbReference type="EMBL" id="PDDX01000001">
    <property type="protein sequence ID" value="PHI29338.1"/>
    <property type="molecule type" value="Genomic_DNA"/>
</dbReference>
<keyword evidence="4" id="KW-0436">Ligase</keyword>
<reference evidence="4 6" key="3">
    <citation type="submission" date="2019-03" db="EMBL/GenBank/DDBJ databases">
        <authorList>
            <consortium name="Pathogen Informatics"/>
        </authorList>
    </citation>
    <scope>NUCLEOTIDE SEQUENCE [LARGE SCALE GENOMIC DNA]</scope>
    <source>
        <strain evidence="4 6">NCTC12282</strain>
    </source>
</reference>
<dbReference type="OrthoDB" id="9803968at2"/>
<dbReference type="EC" id="6.2.1.26" evidence="4"/>
<proteinExistence type="predicted"/>
<feature type="domain" description="AMP-dependent synthetase/ligase" evidence="1">
    <location>
        <begin position="41"/>
        <end position="385"/>
    </location>
</feature>
<organism evidence="3 5">
    <name type="scientific">Budvicia aquatica</name>
    <dbReference type="NCBI Taxonomy" id="82979"/>
    <lineage>
        <taxon>Bacteria</taxon>
        <taxon>Pseudomonadati</taxon>
        <taxon>Pseudomonadota</taxon>
        <taxon>Gammaproteobacteria</taxon>
        <taxon>Enterobacterales</taxon>
        <taxon>Budviciaceae</taxon>
        <taxon>Budvicia</taxon>
    </lineage>
</organism>